<dbReference type="InterPro" id="IPR006323">
    <property type="entry name" value="Phosphonoacetald_hydro"/>
</dbReference>
<dbReference type="SFLD" id="SFLDF00038">
    <property type="entry name" value="phosphonoacetaldehyde_hydrolas"/>
    <property type="match status" value="1"/>
</dbReference>
<comment type="subunit">
    <text evidence="2">Homodimer.</text>
</comment>
<dbReference type="NCBIfam" id="TIGR01509">
    <property type="entry name" value="HAD-SF-IA-v3"/>
    <property type="match status" value="1"/>
</dbReference>
<evidence type="ECO:0000313" key="7">
    <source>
        <dbReference type="EMBL" id="CAF0852942.1"/>
    </source>
</evidence>
<dbReference type="NCBIfam" id="TIGR01422">
    <property type="entry name" value="phosphonatase"/>
    <property type="match status" value="1"/>
</dbReference>
<dbReference type="EMBL" id="CAJNOI010000024">
    <property type="protein sequence ID" value="CAF0852942.1"/>
    <property type="molecule type" value="Genomic_DNA"/>
</dbReference>
<dbReference type="CDD" id="cd02586">
    <property type="entry name" value="HAD_PHN"/>
    <property type="match status" value="1"/>
</dbReference>
<evidence type="ECO:0000256" key="1">
    <source>
        <dbReference type="ARBA" id="ARBA00001946"/>
    </source>
</evidence>
<evidence type="ECO:0000313" key="10">
    <source>
        <dbReference type="Proteomes" id="UP000663877"/>
    </source>
</evidence>
<evidence type="ECO:0000256" key="6">
    <source>
        <dbReference type="ARBA" id="ARBA00023270"/>
    </source>
</evidence>
<dbReference type="GO" id="GO:0008967">
    <property type="term" value="F:phosphoglycolate phosphatase activity"/>
    <property type="evidence" value="ECO:0007669"/>
    <property type="project" value="TreeGrafter"/>
</dbReference>
<dbReference type="InterPro" id="IPR006439">
    <property type="entry name" value="HAD-SF_hydro_IA"/>
</dbReference>
<evidence type="ECO:0000256" key="4">
    <source>
        <dbReference type="ARBA" id="ARBA00022801"/>
    </source>
</evidence>
<dbReference type="InterPro" id="IPR036412">
    <property type="entry name" value="HAD-like_sf"/>
</dbReference>
<sequence length="277" mass="30443">MRYQLPTRLQAVILDWAGTVVDFGSFAPTRIFVEAFASVGIEITLDEARGPMGIGKRDHINTLCNQPNISERFQRRFGRLPNDIDVNEIYKRFMPLQIAKVGEYSTLIPGALDTITALRKAGLKIGSTSGYPKEVMEKLIPLAAKAGYSPDYTVASDEVPKGRPSPAQALANVIALGLDDVAACVKIDDTLPGIIEGHSAGMWTVGLRFSGNFLGLTWDEYSILSSERLNSERQRIDALFAPSKPHYLIDTISELPPVINDINTRLERGESPANNRN</sequence>
<proteinExistence type="inferred from homology"/>
<evidence type="ECO:0000313" key="9">
    <source>
        <dbReference type="Proteomes" id="UP000663832"/>
    </source>
</evidence>
<keyword evidence="9" id="KW-1185">Reference proteome</keyword>
<keyword evidence="3" id="KW-0479">Metal-binding</keyword>
<dbReference type="AlphaFoldDB" id="A0A813WBR9"/>
<protein>
    <recommendedName>
        <fullName evidence="11">Phosphonoacetaldehyde hydrolase</fullName>
    </recommendedName>
</protein>
<keyword evidence="5" id="KW-0460">Magnesium</keyword>
<evidence type="ECO:0008006" key="11">
    <source>
        <dbReference type="Google" id="ProtNLM"/>
    </source>
</evidence>
<dbReference type="Gene3D" id="1.10.150.240">
    <property type="entry name" value="Putative phosphatase, domain 2"/>
    <property type="match status" value="1"/>
</dbReference>
<evidence type="ECO:0000256" key="2">
    <source>
        <dbReference type="ARBA" id="ARBA00011738"/>
    </source>
</evidence>
<reference evidence="7" key="1">
    <citation type="submission" date="2021-02" db="EMBL/GenBank/DDBJ databases">
        <authorList>
            <person name="Nowell W R."/>
        </authorList>
    </citation>
    <scope>NUCLEOTIDE SEQUENCE</scope>
</reference>
<dbReference type="GO" id="GO:0050194">
    <property type="term" value="F:phosphonoacetaldehyde hydrolase activity"/>
    <property type="evidence" value="ECO:0007669"/>
    <property type="project" value="InterPro"/>
</dbReference>
<dbReference type="Pfam" id="PF00702">
    <property type="entry name" value="Hydrolase"/>
    <property type="match status" value="1"/>
</dbReference>
<comment type="caution">
    <text evidence="7">The sequence shown here is derived from an EMBL/GenBank/DDBJ whole genome shotgun (WGS) entry which is preliminary data.</text>
</comment>
<keyword evidence="4" id="KW-0378">Hydrolase</keyword>
<dbReference type="Gene3D" id="3.40.50.1000">
    <property type="entry name" value="HAD superfamily/HAD-like"/>
    <property type="match status" value="1"/>
</dbReference>
<dbReference type="EMBL" id="CAJNOM010000341">
    <property type="protein sequence ID" value="CAF1374410.1"/>
    <property type="molecule type" value="Genomic_DNA"/>
</dbReference>
<organism evidence="7 10">
    <name type="scientific">Adineta steineri</name>
    <dbReference type="NCBI Taxonomy" id="433720"/>
    <lineage>
        <taxon>Eukaryota</taxon>
        <taxon>Metazoa</taxon>
        <taxon>Spiralia</taxon>
        <taxon>Gnathifera</taxon>
        <taxon>Rotifera</taxon>
        <taxon>Eurotatoria</taxon>
        <taxon>Bdelloidea</taxon>
        <taxon>Adinetida</taxon>
        <taxon>Adinetidae</taxon>
        <taxon>Adineta</taxon>
    </lineage>
</organism>
<dbReference type="FunFam" id="1.10.150.240:FF:000006">
    <property type="entry name" value="Phosphonoacetaldehyde hydrolase"/>
    <property type="match status" value="1"/>
</dbReference>
<evidence type="ECO:0000313" key="8">
    <source>
        <dbReference type="EMBL" id="CAF1374410.1"/>
    </source>
</evidence>
<dbReference type="SUPFAM" id="SSF56784">
    <property type="entry name" value="HAD-like"/>
    <property type="match status" value="1"/>
</dbReference>
<dbReference type="SFLD" id="SFLDS00003">
    <property type="entry name" value="Haloacid_Dehalogenase"/>
    <property type="match status" value="1"/>
</dbReference>
<keyword evidence="6" id="KW-0704">Schiff base</keyword>
<dbReference type="InterPro" id="IPR023214">
    <property type="entry name" value="HAD_sf"/>
</dbReference>
<dbReference type="PANTHER" id="PTHR43434">
    <property type="entry name" value="PHOSPHOGLYCOLATE PHOSPHATASE"/>
    <property type="match status" value="1"/>
</dbReference>
<dbReference type="OrthoDB" id="40579at2759"/>
<dbReference type="SFLD" id="SFLDG01129">
    <property type="entry name" value="C1.5:_HAD__Beta-PGM__Phosphata"/>
    <property type="match status" value="1"/>
</dbReference>
<dbReference type="GO" id="GO:0006281">
    <property type="term" value="P:DNA repair"/>
    <property type="evidence" value="ECO:0007669"/>
    <property type="project" value="TreeGrafter"/>
</dbReference>
<dbReference type="Proteomes" id="UP000663877">
    <property type="component" value="Unassembled WGS sequence"/>
</dbReference>
<comment type="cofactor">
    <cofactor evidence="1">
        <name>Mg(2+)</name>
        <dbReference type="ChEBI" id="CHEBI:18420"/>
    </cofactor>
</comment>
<dbReference type="Proteomes" id="UP000663832">
    <property type="component" value="Unassembled WGS sequence"/>
</dbReference>
<gene>
    <name evidence="7" type="ORF">BJG266_LOCUS7945</name>
    <name evidence="8" type="ORF">QVE165_LOCUS35292</name>
</gene>
<dbReference type="HAMAP" id="MF_01375">
    <property type="entry name" value="PhnX"/>
    <property type="match status" value="1"/>
</dbReference>
<dbReference type="GO" id="GO:0019700">
    <property type="term" value="P:organic phosphonate catabolic process"/>
    <property type="evidence" value="ECO:0007669"/>
    <property type="project" value="InterPro"/>
</dbReference>
<accession>A0A813WBR9</accession>
<evidence type="ECO:0000256" key="3">
    <source>
        <dbReference type="ARBA" id="ARBA00022723"/>
    </source>
</evidence>
<dbReference type="PANTHER" id="PTHR43434:SF19">
    <property type="entry name" value="PHOSPHONOACETALDEHYDE HYDROLASE"/>
    <property type="match status" value="1"/>
</dbReference>
<name>A0A813WBR9_9BILA</name>
<dbReference type="SFLD" id="SFLDG01135">
    <property type="entry name" value="C1.5.6:_HAD__Beta-PGM__Phospha"/>
    <property type="match status" value="1"/>
</dbReference>
<dbReference type="InterPro" id="IPR050155">
    <property type="entry name" value="HAD-like_hydrolase_sf"/>
</dbReference>
<evidence type="ECO:0000256" key="5">
    <source>
        <dbReference type="ARBA" id="ARBA00022842"/>
    </source>
</evidence>
<dbReference type="GO" id="GO:0046872">
    <property type="term" value="F:metal ion binding"/>
    <property type="evidence" value="ECO:0007669"/>
    <property type="project" value="UniProtKB-KW"/>
</dbReference>
<dbReference type="GO" id="GO:0005829">
    <property type="term" value="C:cytosol"/>
    <property type="evidence" value="ECO:0007669"/>
    <property type="project" value="TreeGrafter"/>
</dbReference>
<dbReference type="InterPro" id="IPR023198">
    <property type="entry name" value="PGP-like_dom2"/>
</dbReference>